<feature type="binding site" evidence="9">
    <location>
        <begin position="257"/>
        <end position="259"/>
    </location>
    <ligand>
        <name>GTP</name>
        <dbReference type="ChEBI" id="CHEBI:37565"/>
    </ligand>
</feature>
<evidence type="ECO:0000313" key="12">
    <source>
        <dbReference type="Proteomes" id="UP000295097"/>
    </source>
</evidence>
<dbReference type="CDD" id="cd00641">
    <property type="entry name" value="GTP_cyclohydro2"/>
    <property type="match status" value="1"/>
</dbReference>
<evidence type="ECO:0000256" key="6">
    <source>
        <dbReference type="ARBA" id="ARBA00022833"/>
    </source>
</evidence>
<feature type="active site" description="Proton acceptor" evidence="9">
    <location>
        <position position="291"/>
    </location>
</feature>
<dbReference type="NCBIfam" id="NF006456">
    <property type="entry name" value="PRK08815.1"/>
    <property type="match status" value="1"/>
</dbReference>
<feature type="binding site" evidence="9">
    <location>
        <position position="232"/>
    </location>
    <ligand>
        <name>Zn(2+)</name>
        <dbReference type="ChEBI" id="CHEBI:29105"/>
        <note>catalytic</note>
    </ligand>
</feature>
<accession>A0A4R3NM40</accession>
<feature type="binding site" evidence="9">
    <location>
        <position position="230"/>
    </location>
    <ligand>
        <name>Zn(2+)</name>
        <dbReference type="ChEBI" id="CHEBI:29105"/>
        <note>catalytic</note>
    </ligand>
</feature>
<dbReference type="NCBIfam" id="NF001591">
    <property type="entry name" value="PRK00393.1"/>
    <property type="match status" value="1"/>
</dbReference>
<dbReference type="AlphaFoldDB" id="A0A4R3NM40"/>
<comment type="cofactor">
    <cofactor evidence="9">
        <name>Zn(2+)</name>
        <dbReference type="ChEBI" id="CHEBI:29105"/>
    </cofactor>
    <text evidence="9">Binds 1 zinc ion per subunit.</text>
</comment>
<name>A0A4R3NM40_9HYPH</name>
<comment type="function">
    <text evidence="9">Catalyzes the conversion of GTP to 2,5-diamino-6-ribosylamino-4(3H)-pyrimidinone 5'-phosphate (DARP), formate and pyrophosphate.</text>
</comment>
<evidence type="ECO:0000256" key="3">
    <source>
        <dbReference type="ARBA" id="ARBA00022723"/>
    </source>
</evidence>
<keyword evidence="6 9" id="KW-0862">Zinc</keyword>
<dbReference type="GO" id="GO:0005525">
    <property type="term" value="F:GTP binding"/>
    <property type="evidence" value="ECO:0007669"/>
    <property type="project" value="UniProtKB-KW"/>
</dbReference>
<evidence type="ECO:0000256" key="2">
    <source>
        <dbReference type="ARBA" id="ARBA00022619"/>
    </source>
</evidence>
<gene>
    <name evidence="9" type="primary">ribA</name>
    <name evidence="11" type="ORF">EDC90_102215</name>
</gene>
<feature type="binding site" evidence="9">
    <location>
        <position position="314"/>
    </location>
    <ligand>
        <name>GTP</name>
        <dbReference type="ChEBI" id="CHEBI:37565"/>
    </ligand>
</feature>
<keyword evidence="3 9" id="KW-0479">Metal-binding</keyword>
<keyword evidence="12" id="KW-1185">Reference proteome</keyword>
<reference evidence="11 12" key="1">
    <citation type="submission" date="2019-03" db="EMBL/GenBank/DDBJ databases">
        <title>Freshwater and sediment microbial communities from various areas in North America, analyzing microbe dynamics in response to fracking.</title>
        <authorList>
            <person name="Lamendella R."/>
        </authorList>
    </citation>
    <scope>NUCLEOTIDE SEQUENCE [LARGE SCALE GENOMIC DNA]</scope>
    <source>
        <strain evidence="11 12">175.2</strain>
    </source>
</reference>
<keyword evidence="4 9" id="KW-0547">Nucleotide-binding</keyword>
<dbReference type="EMBL" id="SMAR01000022">
    <property type="protein sequence ID" value="TCT36286.1"/>
    <property type="molecule type" value="Genomic_DNA"/>
</dbReference>
<organism evidence="11 12">
    <name type="scientific">Martelella mediterranea</name>
    <dbReference type="NCBI Taxonomy" id="293089"/>
    <lineage>
        <taxon>Bacteria</taxon>
        <taxon>Pseudomonadati</taxon>
        <taxon>Pseudomonadota</taxon>
        <taxon>Alphaproteobacteria</taxon>
        <taxon>Hyphomicrobiales</taxon>
        <taxon>Aurantimonadaceae</taxon>
        <taxon>Martelella</taxon>
    </lineage>
</organism>
<dbReference type="SUPFAM" id="SSF142695">
    <property type="entry name" value="RibA-like"/>
    <property type="match status" value="1"/>
</dbReference>
<keyword evidence="7 9" id="KW-0342">GTP-binding</keyword>
<dbReference type="Pfam" id="PF00925">
    <property type="entry name" value="GTP_cyclohydro2"/>
    <property type="match status" value="1"/>
</dbReference>
<dbReference type="InterPro" id="IPR036144">
    <property type="entry name" value="RibA-like_sf"/>
</dbReference>
<dbReference type="GO" id="GO:0003935">
    <property type="term" value="F:GTP cyclohydrolase II activity"/>
    <property type="evidence" value="ECO:0007669"/>
    <property type="project" value="UniProtKB-UniRule"/>
</dbReference>
<feature type="active site" description="Nucleophile" evidence="9">
    <location>
        <position position="293"/>
    </location>
</feature>
<evidence type="ECO:0000256" key="7">
    <source>
        <dbReference type="ARBA" id="ARBA00023134"/>
    </source>
</evidence>
<keyword evidence="5 9" id="KW-0378">Hydrolase</keyword>
<feature type="binding site" evidence="9">
    <location>
        <position position="319"/>
    </location>
    <ligand>
        <name>GTP</name>
        <dbReference type="ChEBI" id="CHEBI:37565"/>
    </ligand>
</feature>
<evidence type="ECO:0000313" key="11">
    <source>
        <dbReference type="EMBL" id="TCT36286.1"/>
    </source>
</evidence>
<evidence type="ECO:0000256" key="1">
    <source>
        <dbReference type="ARBA" id="ARBA00004853"/>
    </source>
</evidence>
<dbReference type="OrthoDB" id="9793111at2"/>
<comment type="catalytic activity">
    <reaction evidence="8 9">
        <text>GTP + 4 H2O = 2,5-diamino-6-hydroxy-4-(5-phosphoribosylamino)-pyrimidine + formate + 2 phosphate + 3 H(+)</text>
        <dbReference type="Rhea" id="RHEA:23704"/>
        <dbReference type="ChEBI" id="CHEBI:15377"/>
        <dbReference type="ChEBI" id="CHEBI:15378"/>
        <dbReference type="ChEBI" id="CHEBI:15740"/>
        <dbReference type="ChEBI" id="CHEBI:37565"/>
        <dbReference type="ChEBI" id="CHEBI:43474"/>
        <dbReference type="ChEBI" id="CHEBI:58614"/>
        <dbReference type="EC" id="3.5.4.25"/>
    </reaction>
</comment>
<proteinExistence type="inferred from homology"/>
<protein>
    <recommendedName>
        <fullName evidence="9">GTP cyclohydrolase-2</fullName>
        <ecNumber evidence="9">3.5.4.25</ecNumber>
    </recommendedName>
    <alternativeName>
        <fullName evidence="9">GTP cyclohydrolase II</fullName>
    </alternativeName>
</protein>
<dbReference type="InterPro" id="IPR032677">
    <property type="entry name" value="GTP_cyclohydro_II"/>
</dbReference>
<dbReference type="HAMAP" id="MF_00179">
    <property type="entry name" value="RibA"/>
    <property type="match status" value="1"/>
</dbReference>
<dbReference type="InterPro" id="IPR000926">
    <property type="entry name" value="RibA"/>
</dbReference>
<feature type="binding site" evidence="9">
    <location>
        <position position="235"/>
    </location>
    <ligand>
        <name>GTP</name>
        <dbReference type="ChEBI" id="CHEBI:37565"/>
    </ligand>
</feature>
<feature type="binding site" evidence="9">
    <location>
        <position position="219"/>
    </location>
    <ligand>
        <name>Zn(2+)</name>
        <dbReference type="ChEBI" id="CHEBI:29105"/>
        <note>catalytic</note>
    </ligand>
</feature>
<feature type="binding site" evidence="9">
    <location>
        <position position="279"/>
    </location>
    <ligand>
        <name>GTP</name>
        <dbReference type="ChEBI" id="CHEBI:37565"/>
    </ligand>
</feature>
<evidence type="ECO:0000256" key="9">
    <source>
        <dbReference type="HAMAP-Rule" id="MF_00179"/>
    </source>
</evidence>
<evidence type="ECO:0000256" key="4">
    <source>
        <dbReference type="ARBA" id="ARBA00022741"/>
    </source>
</evidence>
<comment type="pathway">
    <text evidence="1 9">Cofactor biosynthesis; riboflavin biosynthesis; 5-amino-6-(D-ribitylamino)uracil from GTP: step 1/4.</text>
</comment>
<dbReference type="GO" id="GO:0009231">
    <property type="term" value="P:riboflavin biosynthetic process"/>
    <property type="evidence" value="ECO:0007669"/>
    <property type="project" value="UniProtKB-UniRule"/>
</dbReference>
<dbReference type="GO" id="GO:0005829">
    <property type="term" value="C:cytosol"/>
    <property type="evidence" value="ECO:0007669"/>
    <property type="project" value="TreeGrafter"/>
</dbReference>
<dbReference type="PANTHER" id="PTHR21327">
    <property type="entry name" value="GTP CYCLOHYDROLASE II-RELATED"/>
    <property type="match status" value="1"/>
</dbReference>
<dbReference type="PANTHER" id="PTHR21327:SF18">
    <property type="entry name" value="3,4-DIHYDROXY-2-BUTANONE 4-PHOSPHATE SYNTHASE"/>
    <property type="match status" value="1"/>
</dbReference>
<feature type="binding site" evidence="9">
    <location>
        <begin position="214"/>
        <end position="218"/>
    </location>
    <ligand>
        <name>GTP</name>
        <dbReference type="ChEBI" id="CHEBI:37565"/>
    </ligand>
</feature>
<dbReference type="UniPathway" id="UPA00275">
    <property type="reaction ID" value="UER00400"/>
</dbReference>
<evidence type="ECO:0000256" key="5">
    <source>
        <dbReference type="ARBA" id="ARBA00022801"/>
    </source>
</evidence>
<evidence type="ECO:0000256" key="8">
    <source>
        <dbReference type="ARBA" id="ARBA00049295"/>
    </source>
</evidence>
<dbReference type="GO" id="GO:0008270">
    <property type="term" value="F:zinc ion binding"/>
    <property type="evidence" value="ECO:0007669"/>
    <property type="project" value="UniProtKB-UniRule"/>
</dbReference>
<comment type="caution">
    <text evidence="11">The sequence shown here is derived from an EMBL/GenBank/DDBJ whole genome shotgun (WGS) entry which is preliminary data.</text>
</comment>
<sequence>MTQADVLGFQTASPAVTVERAVAELRFGRPVVLKDGASNLAVLALDSASPDVFNRFAATVNDRHSLLLTAERSESLGLHLSRDIAVSLSGMDFDATSRLAYALEAKTPSEWQQASPLMSLSATLARTALLLPAMVCADIEEDDARFAGCHRIDRSDLFESADMRQKFEMVVKTRVPLKDVGDAEFAVFRGGLAQKDQVAIIVGKPDVSGPVPVRIHSSCITGDLFGSLKCDCGDQLRNGLVQLKEAGGGVLVYLDQEGRGTGIGAKMRAYGYQHKGLDTIDADAQLGLGSDHRRYEAASTILNLLNIEGVVLYTNNPSKIEGLRAGEIKVDARVPVTGSVTAENANYLRTKAERAGHIFDLKSLIAAE</sequence>
<dbReference type="EC" id="3.5.4.25" evidence="9"/>
<keyword evidence="2 9" id="KW-0686">Riboflavin biosynthesis</keyword>
<feature type="domain" description="GTP cyclohydrolase II" evidence="10">
    <location>
        <begin position="170"/>
        <end position="335"/>
    </location>
</feature>
<dbReference type="Gene3D" id="3.40.50.10990">
    <property type="entry name" value="GTP cyclohydrolase II"/>
    <property type="match status" value="1"/>
</dbReference>
<dbReference type="RefSeq" id="WP_132312581.1">
    <property type="nucleotide sequence ID" value="NZ_SMAR01000022.1"/>
</dbReference>
<comment type="similarity">
    <text evidence="9">Belongs to the GTP cyclohydrolase II family.</text>
</comment>
<dbReference type="Proteomes" id="UP000295097">
    <property type="component" value="Unassembled WGS sequence"/>
</dbReference>
<evidence type="ECO:0000259" key="10">
    <source>
        <dbReference type="Pfam" id="PF00925"/>
    </source>
</evidence>